<evidence type="ECO:0000313" key="2">
    <source>
        <dbReference type="Proteomes" id="UP000790709"/>
    </source>
</evidence>
<reference evidence="1" key="1">
    <citation type="journal article" date="2021" name="New Phytol.">
        <title>Evolutionary innovations through gain and loss of genes in the ectomycorrhizal Boletales.</title>
        <authorList>
            <person name="Wu G."/>
            <person name="Miyauchi S."/>
            <person name="Morin E."/>
            <person name="Kuo A."/>
            <person name="Drula E."/>
            <person name="Varga T."/>
            <person name="Kohler A."/>
            <person name="Feng B."/>
            <person name="Cao Y."/>
            <person name="Lipzen A."/>
            <person name="Daum C."/>
            <person name="Hundley H."/>
            <person name="Pangilinan J."/>
            <person name="Johnson J."/>
            <person name="Barry K."/>
            <person name="LaButti K."/>
            <person name="Ng V."/>
            <person name="Ahrendt S."/>
            <person name="Min B."/>
            <person name="Choi I.G."/>
            <person name="Park H."/>
            <person name="Plett J.M."/>
            <person name="Magnuson J."/>
            <person name="Spatafora J.W."/>
            <person name="Nagy L.G."/>
            <person name="Henrissat B."/>
            <person name="Grigoriev I.V."/>
            <person name="Yang Z.L."/>
            <person name="Xu J."/>
            <person name="Martin F.M."/>
        </authorList>
    </citation>
    <scope>NUCLEOTIDE SEQUENCE</scope>
    <source>
        <strain evidence="1">KUC20120723A-06</strain>
    </source>
</reference>
<protein>
    <submittedName>
        <fullName evidence="1">Uncharacterized protein</fullName>
    </submittedName>
</protein>
<accession>A0ACB8B7S6</accession>
<dbReference type="Proteomes" id="UP000790709">
    <property type="component" value="Unassembled WGS sequence"/>
</dbReference>
<comment type="caution">
    <text evidence="1">The sequence shown here is derived from an EMBL/GenBank/DDBJ whole genome shotgun (WGS) entry which is preliminary data.</text>
</comment>
<organism evidence="1 2">
    <name type="scientific">Leucogyrophana mollusca</name>
    <dbReference type="NCBI Taxonomy" id="85980"/>
    <lineage>
        <taxon>Eukaryota</taxon>
        <taxon>Fungi</taxon>
        <taxon>Dikarya</taxon>
        <taxon>Basidiomycota</taxon>
        <taxon>Agaricomycotina</taxon>
        <taxon>Agaricomycetes</taxon>
        <taxon>Agaricomycetidae</taxon>
        <taxon>Boletales</taxon>
        <taxon>Boletales incertae sedis</taxon>
        <taxon>Leucogyrophana</taxon>
    </lineage>
</organism>
<keyword evidence="2" id="KW-1185">Reference proteome</keyword>
<name>A0ACB8B7S6_9AGAM</name>
<gene>
    <name evidence="1" type="ORF">BV22DRAFT_1197887</name>
</gene>
<sequence length="336" mass="37393">MQTSAVVNSHNPFRHPYVPPSSPTGEKAPPLSQDCPQEEQHIPDNTFSADEDRLIIPSPELSLSAGTPTTSPGGELTSPEDDGEHTISLATFFGSSGTPPSWSRPPPAELTYANFPPICLVSNGHKLSKGFPEEPPPYNFFPHPFATHDVTEDDWKRFLADVKKAGSLSMQQRIKSHIIPLATGIGMLGKRGMFIAKKIQKRMVHKNRTAAGDIVDHWNHNFFNARRVEVVLAQADERLSGREGPAPKATADLVHRANELRRRSSSSYSSSLSSSSEVDEGQGNKRMSIGERREKWKHDRAERKQGRKDRRAGKKEDRNTRKNGIQAPYQLFVHPL</sequence>
<dbReference type="EMBL" id="MU266509">
    <property type="protein sequence ID" value="KAH7921846.1"/>
    <property type="molecule type" value="Genomic_DNA"/>
</dbReference>
<evidence type="ECO:0000313" key="1">
    <source>
        <dbReference type="EMBL" id="KAH7921846.1"/>
    </source>
</evidence>
<proteinExistence type="predicted"/>